<evidence type="ECO:0000256" key="1">
    <source>
        <dbReference type="ARBA" id="ARBA00004141"/>
    </source>
</evidence>
<keyword evidence="4 5" id="KW-0472">Membrane</keyword>
<dbReference type="AlphaFoldDB" id="A0A7J6PZQ4"/>
<organism evidence="6 7">
    <name type="scientific">Perkinsus olseni</name>
    <name type="common">Perkinsus atlanticus</name>
    <dbReference type="NCBI Taxonomy" id="32597"/>
    <lineage>
        <taxon>Eukaryota</taxon>
        <taxon>Sar</taxon>
        <taxon>Alveolata</taxon>
        <taxon>Perkinsozoa</taxon>
        <taxon>Perkinsea</taxon>
        <taxon>Perkinsida</taxon>
        <taxon>Perkinsidae</taxon>
        <taxon>Perkinsus</taxon>
    </lineage>
</organism>
<reference evidence="6 7" key="1">
    <citation type="submission" date="2020-04" db="EMBL/GenBank/DDBJ databases">
        <title>Perkinsus olseni comparative genomics.</title>
        <authorList>
            <person name="Bogema D.R."/>
        </authorList>
    </citation>
    <scope>NUCLEOTIDE SEQUENCE [LARGE SCALE GENOMIC DNA]</scope>
    <source>
        <strain evidence="6">ATCC PRA-205</strain>
    </source>
</reference>
<keyword evidence="3 5" id="KW-1133">Transmembrane helix</keyword>
<accession>A0A7J6PZQ4</accession>
<evidence type="ECO:0000256" key="5">
    <source>
        <dbReference type="SAM" id="Phobius"/>
    </source>
</evidence>
<dbReference type="Proteomes" id="UP000574390">
    <property type="component" value="Unassembled WGS sequence"/>
</dbReference>
<evidence type="ECO:0000313" key="6">
    <source>
        <dbReference type="EMBL" id="KAF4701126.1"/>
    </source>
</evidence>
<sequence length="226" mass="25433">MVDLSRVKFYLKISRPIIWFTVLPYYLFPLGGRLDLLATWRFWLGLLYFTFPVNIMMFGINDMADTDVDKYNPRKSLGHFGAQDSISDLSGLWKVIFISNLIPLTIISSVAGDWVSYLFFFAMGFGLNIVYNFKPFAFARNPPLDLLCTPAGFLLEVGFACHLNQLPLPNIGPCLFYITSSLISHLLAELLDLDCDARSGKRTTAVVIGKAYTCVLISALIFMQSL</sequence>
<feature type="non-terminal residue" evidence="6">
    <location>
        <position position="226"/>
    </location>
</feature>
<evidence type="ECO:0000256" key="4">
    <source>
        <dbReference type="ARBA" id="ARBA00023136"/>
    </source>
</evidence>
<proteinExistence type="predicted"/>
<evidence type="ECO:0000256" key="3">
    <source>
        <dbReference type="ARBA" id="ARBA00022989"/>
    </source>
</evidence>
<evidence type="ECO:0000313" key="7">
    <source>
        <dbReference type="Proteomes" id="UP000574390"/>
    </source>
</evidence>
<evidence type="ECO:0008006" key="8">
    <source>
        <dbReference type="Google" id="ProtNLM"/>
    </source>
</evidence>
<feature type="transmembrane region" description="Helical" evidence="5">
    <location>
        <begin position="40"/>
        <end position="60"/>
    </location>
</feature>
<keyword evidence="2 5" id="KW-0812">Transmembrane</keyword>
<dbReference type="GO" id="GO:0016765">
    <property type="term" value="F:transferase activity, transferring alkyl or aryl (other than methyl) groups"/>
    <property type="evidence" value="ECO:0007669"/>
    <property type="project" value="InterPro"/>
</dbReference>
<name>A0A7J6PZQ4_PEROL</name>
<dbReference type="InterPro" id="IPR000537">
    <property type="entry name" value="UbiA_prenyltransferase"/>
</dbReference>
<protein>
    <recommendedName>
        <fullName evidence="8">Prenyltransferase</fullName>
    </recommendedName>
</protein>
<dbReference type="EMBL" id="JABANM010033526">
    <property type="protein sequence ID" value="KAF4701126.1"/>
    <property type="molecule type" value="Genomic_DNA"/>
</dbReference>
<evidence type="ECO:0000256" key="2">
    <source>
        <dbReference type="ARBA" id="ARBA00022692"/>
    </source>
</evidence>
<feature type="transmembrane region" description="Helical" evidence="5">
    <location>
        <begin position="205"/>
        <end position="223"/>
    </location>
</feature>
<dbReference type="GO" id="GO:0016020">
    <property type="term" value="C:membrane"/>
    <property type="evidence" value="ECO:0007669"/>
    <property type="project" value="UniProtKB-SubCell"/>
</dbReference>
<feature type="transmembrane region" description="Helical" evidence="5">
    <location>
        <begin position="9"/>
        <end position="28"/>
    </location>
</feature>
<feature type="transmembrane region" description="Helical" evidence="5">
    <location>
        <begin position="114"/>
        <end position="131"/>
    </location>
</feature>
<gene>
    <name evidence="6" type="ORF">FOZ62_000386</name>
</gene>
<dbReference type="Pfam" id="PF01040">
    <property type="entry name" value="UbiA"/>
    <property type="match status" value="1"/>
</dbReference>
<comment type="caution">
    <text evidence="6">The sequence shown here is derived from an EMBL/GenBank/DDBJ whole genome shotgun (WGS) entry which is preliminary data.</text>
</comment>
<comment type="subcellular location">
    <subcellularLocation>
        <location evidence="1">Membrane</location>
        <topology evidence="1">Multi-pass membrane protein</topology>
    </subcellularLocation>
</comment>